<organism evidence="3 4">
    <name type="scientific">Flemingia macrophylla</name>
    <dbReference type="NCBI Taxonomy" id="520843"/>
    <lineage>
        <taxon>Eukaryota</taxon>
        <taxon>Viridiplantae</taxon>
        <taxon>Streptophyta</taxon>
        <taxon>Embryophyta</taxon>
        <taxon>Tracheophyta</taxon>
        <taxon>Spermatophyta</taxon>
        <taxon>Magnoliopsida</taxon>
        <taxon>eudicotyledons</taxon>
        <taxon>Gunneridae</taxon>
        <taxon>Pentapetalae</taxon>
        <taxon>rosids</taxon>
        <taxon>fabids</taxon>
        <taxon>Fabales</taxon>
        <taxon>Fabaceae</taxon>
        <taxon>Papilionoideae</taxon>
        <taxon>50 kb inversion clade</taxon>
        <taxon>NPAAA clade</taxon>
        <taxon>indigoferoid/millettioid clade</taxon>
        <taxon>Phaseoleae</taxon>
        <taxon>Flemingia</taxon>
    </lineage>
</organism>
<dbReference type="InterPro" id="IPR004252">
    <property type="entry name" value="Probable_transposase_24"/>
</dbReference>
<keyword evidence="2" id="KW-0472">Membrane</keyword>
<keyword evidence="2" id="KW-1133">Transmembrane helix</keyword>
<comment type="caution">
    <text evidence="3">The sequence shown here is derived from an EMBL/GenBank/DDBJ whole genome shotgun (WGS) entry which is preliminary data.</text>
</comment>
<evidence type="ECO:0000313" key="3">
    <source>
        <dbReference type="EMBL" id="KAL2337193.1"/>
    </source>
</evidence>
<evidence type="ECO:0000313" key="4">
    <source>
        <dbReference type="Proteomes" id="UP001603857"/>
    </source>
</evidence>
<dbReference type="Pfam" id="PF03004">
    <property type="entry name" value="Transposase_24"/>
    <property type="match status" value="1"/>
</dbReference>
<accession>A0ABD1MN06</accession>
<keyword evidence="1" id="KW-0175">Coiled coil</keyword>
<sequence>MGNRRRLKIAAGVAAVVCNRRKDERHGDGLGTLRWKRSLWWGLGLGLGIRVRNCLWMIWFIMDWSWGKALNPAACHSLPPDLIPDYSSARVSLLSDIFPFLRHIRKPNASPHNPISFISHIASSLLQGQLERRVFTTSFSLLLKAHLYSFPISDCSETIGKQKGDTAVGHSFFCTQYSVESIIWKDIHNCRGKAIRNRIAIVCFGLVVYKTGSYLVIELVPEQYKNNVYVNTLQANFVVNDVEHKQYILGSLGKKWKDKRRSAKTMEIANKNAVNRAKLVIPHSLGSKTLARKRNELEVMHSREFSRAEMYQVSHKKPDGSFVNEEARELHLLEMVWHEYLNSICGKEHPGYVRGMGLGVSPSQVIGSSSRATSSTTSFESNERIEQMQAEINSLKAQVAEVDVLKQQIAFLMQRANIDQSGSGLCDGFCDGSINCREVDFATVKVTVAVTIAKSISRRFRALEWVAVERALDATKAKGR</sequence>
<feature type="coiled-coil region" evidence="1">
    <location>
        <begin position="378"/>
        <end position="415"/>
    </location>
</feature>
<reference evidence="3 4" key="1">
    <citation type="submission" date="2024-08" db="EMBL/GenBank/DDBJ databases">
        <title>Insights into the chromosomal genome structure of Flemingia macrophylla.</title>
        <authorList>
            <person name="Ding Y."/>
            <person name="Zhao Y."/>
            <person name="Bi W."/>
            <person name="Wu M."/>
            <person name="Zhao G."/>
            <person name="Gong Y."/>
            <person name="Li W."/>
            <person name="Zhang P."/>
        </authorList>
    </citation>
    <scope>NUCLEOTIDE SEQUENCE [LARGE SCALE GENOMIC DNA]</scope>
    <source>
        <strain evidence="3">DYQJB</strain>
        <tissue evidence="3">Leaf</tissue>
    </source>
</reference>
<dbReference type="Proteomes" id="UP001603857">
    <property type="component" value="Unassembled WGS sequence"/>
</dbReference>
<keyword evidence="2" id="KW-0812">Transmembrane</keyword>
<feature type="transmembrane region" description="Helical" evidence="2">
    <location>
        <begin position="39"/>
        <end position="62"/>
    </location>
</feature>
<evidence type="ECO:0000256" key="2">
    <source>
        <dbReference type="SAM" id="Phobius"/>
    </source>
</evidence>
<evidence type="ECO:0000256" key="1">
    <source>
        <dbReference type="SAM" id="Coils"/>
    </source>
</evidence>
<name>A0ABD1MN06_9FABA</name>
<gene>
    <name evidence="3" type="ORF">Fmac_011639</name>
</gene>
<dbReference type="EMBL" id="JBGMDY010000004">
    <property type="protein sequence ID" value="KAL2337193.1"/>
    <property type="molecule type" value="Genomic_DNA"/>
</dbReference>
<proteinExistence type="predicted"/>
<dbReference type="AlphaFoldDB" id="A0ABD1MN06"/>
<protein>
    <submittedName>
        <fullName evidence="3">Uncharacterized protein</fullName>
    </submittedName>
</protein>
<keyword evidence="4" id="KW-1185">Reference proteome</keyword>